<dbReference type="EMBL" id="BMQB01000002">
    <property type="protein sequence ID" value="GGJ84441.1"/>
    <property type="molecule type" value="Genomic_DNA"/>
</dbReference>
<dbReference type="InterPro" id="IPR011024">
    <property type="entry name" value="G_crystallin-like"/>
</dbReference>
<evidence type="ECO:0000313" key="2">
    <source>
        <dbReference type="EMBL" id="GGJ84441.1"/>
    </source>
</evidence>
<sequence length="181" mass="19239">MLHKMITGIALAGLGTALLAAPAAAAGTRHCVTDGTDLTCYADFRTALTAATAGRIADAPSGAHAAAADDGLVARLDKLGRDRAAARIVVGISFAGEDFSGSSLTHTRGFACDDPTSPVEHVLNVMPDGWNDEVESFRTYANCWARYYEHSNRTGSRYGYVEQAAELPDWLDDEVSSIEWS</sequence>
<reference evidence="2" key="1">
    <citation type="journal article" date="2014" name="Int. J. Syst. Evol. Microbiol.">
        <title>Complete genome sequence of Corynebacterium casei LMG S-19264T (=DSM 44701T), isolated from a smear-ripened cheese.</title>
        <authorList>
            <consortium name="US DOE Joint Genome Institute (JGI-PGF)"/>
            <person name="Walter F."/>
            <person name="Albersmeier A."/>
            <person name="Kalinowski J."/>
            <person name="Ruckert C."/>
        </authorList>
    </citation>
    <scope>NUCLEOTIDE SEQUENCE</scope>
    <source>
        <strain evidence="2">JCM 3090</strain>
    </source>
</reference>
<comment type="caution">
    <text evidence="2">The sequence shown here is derived from an EMBL/GenBank/DDBJ whole genome shotgun (WGS) entry which is preliminary data.</text>
</comment>
<dbReference type="SUPFAM" id="SSF49695">
    <property type="entry name" value="gamma-Crystallin-like"/>
    <property type="match status" value="1"/>
</dbReference>
<keyword evidence="3" id="KW-1185">Reference proteome</keyword>
<keyword evidence="1" id="KW-0732">Signal</keyword>
<reference evidence="2" key="2">
    <citation type="submission" date="2020-09" db="EMBL/GenBank/DDBJ databases">
        <authorList>
            <person name="Sun Q."/>
            <person name="Ohkuma M."/>
        </authorList>
    </citation>
    <scope>NUCLEOTIDE SEQUENCE</scope>
    <source>
        <strain evidence="2">JCM 3090</strain>
    </source>
</reference>
<protein>
    <submittedName>
        <fullName evidence="2">Uncharacterized protein</fullName>
    </submittedName>
</protein>
<feature type="chain" id="PRO_5035227606" evidence="1">
    <location>
        <begin position="26"/>
        <end position="181"/>
    </location>
</feature>
<proteinExistence type="predicted"/>
<feature type="signal peptide" evidence="1">
    <location>
        <begin position="1"/>
        <end position="25"/>
    </location>
</feature>
<evidence type="ECO:0000256" key="1">
    <source>
        <dbReference type="SAM" id="SignalP"/>
    </source>
</evidence>
<organism evidence="2 3">
    <name type="scientific">Pilimelia anulata</name>
    <dbReference type="NCBI Taxonomy" id="53371"/>
    <lineage>
        <taxon>Bacteria</taxon>
        <taxon>Bacillati</taxon>
        <taxon>Actinomycetota</taxon>
        <taxon>Actinomycetes</taxon>
        <taxon>Micromonosporales</taxon>
        <taxon>Micromonosporaceae</taxon>
        <taxon>Pilimelia</taxon>
    </lineage>
</organism>
<accession>A0A8J3B0S8</accession>
<dbReference type="Gene3D" id="2.60.20.10">
    <property type="entry name" value="Crystallins"/>
    <property type="match status" value="1"/>
</dbReference>
<name>A0A8J3B0S8_9ACTN</name>
<gene>
    <name evidence="2" type="ORF">GCM10010123_12590</name>
</gene>
<dbReference type="Proteomes" id="UP000649739">
    <property type="component" value="Unassembled WGS sequence"/>
</dbReference>
<evidence type="ECO:0000313" key="3">
    <source>
        <dbReference type="Proteomes" id="UP000649739"/>
    </source>
</evidence>
<dbReference type="AlphaFoldDB" id="A0A8J3B0S8"/>